<dbReference type="PRINTS" id="PR00367">
    <property type="entry name" value="ETHRSPELEMNT"/>
</dbReference>
<keyword evidence="6" id="KW-0539">Nucleus</keyword>
<evidence type="ECO:0000256" key="7">
    <source>
        <dbReference type="ARBA" id="ARBA00037973"/>
    </source>
</evidence>
<organism evidence="10 11">
    <name type="scientific">Macleaya cordata</name>
    <name type="common">Five-seeded plume-poppy</name>
    <name type="synonym">Bocconia cordata</name>
    <dbReference type="NCBI Taxonomy" id="56857"/>
    <lineage>
        <taxon>Eukaryota</taxon>
        <taxon>Viridiplantae</taxon>
        <taxon>Streptophyta</taxon>
        <taxon>Embryophyta</taxon>
        <taxon>Tracheophyta</taxon>
        <taxon>Spermatophyta</taxon>
        <taxon>Magnoliopsida</taxon>
        <taxon>Ranunculales</taxon>
        <taxon>Papaveraceae</taxon>
        <taxon>Papaveroideae</taxon>
        <taxon>Macleaya</taxon>
    </lineage>
</organism>
<dbReference type="STRING" id="56857.A0A200QTH7"/>
<dbReference type="Gene3D" id="3.30.730.10">
    <property type="entry name" value="AP2/ERF domain"/>
    <property type="match status" value="2"/>
</dbReference>
<feature type="region of interest" description="Disordered" evidence="8">
    <location>
        <begin position="1"/>
        <end position="75"/>
    </location>
</feature>
<feature type="domain" description="AP2/ERF" evidence="9">
    <location>
        <begin position="171"/>
        <end position="229"/>
    </location>
</feature>
<dbReference type="OrthoDB" id="207175at2759"/>
<dbReference type="PANTHER" id="PTHR32467:SF97">
    <property type="entry name" value="ETHYLENE-RESPONSIVE TRANSCRIPTION FACTOR WRI1"/>
    <property type="match status" value="1"/>
</dbReference>
<dbReference type="SMART" id="SM00380">
    <property type="entry name" value="AP2"/>
    <property type="match status" value="2"/>
</dbReference>
<dbReference type="FunFam" id="3.30.730.10:FF:000004">
    <property type="entry name" value="AP2-like ethylene-responsive transcription factor"/>
    <property type="match status" value="1"/>
</dbReference>
<dbReference type="PANTHER" id="PTHR32467">
    <property type="entry name" value="AP2-LIKE ETHYLENE-RESPONSIVE TRANSCRIPTION FACTOR"/>
    <property type="match status" value="1"/>
</dbReference>
<dbReference type="InterPro" id="IPR036955">
    <property type="entry name" value="AP2/ERF_dom_sf"/>
</dbReference>
<comment type="subcellular location">
    <subcellularLocation>
        <location evidence="1">Nucleus</location>
    </subcellularLocation>
</comment>
<keyword evidence="11" id="KW-1185">Reference proteome</keyword>
<dbReference type="Proteomes" id="UP000195402">
    <property type="component" value="Unassembled WGS sequence"/>
</dbReference>
<evidence type="ECO:0000259" key="9">
    <source>
        <dbReference type="PROSITE" id="PS51032"/>
    </source>
</evidence>
<protein>
    <submittedName>
        <fullName evidence="10">AP2/ERF domain</fullName>
    </submittedName>
</protein>
<comment type="similarity">
    <text evidence="7">Belongs to the AP2/ERF transcription factor family. AP2 subfamily.</text>
</comment>
<evidence type="ECO:0000256" key="4">
    <source>
        <dbReference type="ARBA" id="ARBA00023125"/>
    </source>
</evidence>
<evidence type="ECO:0000256" key="6">
    <source>
        <dbReference type="ARBA" id="ARBA00023242"/>
    </source>
</evidence>
<dbReference type="GO" id="GO:0003700">
    <property type="term" value="F:DNA-binding transcription factor activity"/>
    <property type="evidence" value="ECO:0007669"/>
    <property type="project" value="InterPro"/>
</dbReference>
<dbReference type="GO" id="GO:0003677">
    <property type="term" value="F:DNA binding"/>
    <property type="evidence" value="ECO:0007669"/>
    <property type="project" value="UniProtKB-KW"/>
</dbReference>
<name>A0A200QTH7_MACCD</name>
<keyword evidence="5" id="KW-0804">Transcription</keyword>
<dbReference type="CDD" id="cd00018">
    <property type="entry name" value="AP2"/>
    <property type="match status" value="2"/>
</dbReference>
<dbReference type="EMBL" id="MVGT01001095">
    <property type="protein sequence ID" value="OVA13761.1"/>
    <property type="molecule type" value="Genomic_DNA"/>
</dbReference>
<keyword evidence="3" id="KW-0805">Transcription regulation</keyword>
<keyword evidence="4" id="KW-0238">DNA-binding</keyword>
<dbReference type="InterPro" id="IPR001471">
    <property type="entry name" value="AP2/ERF_dom"/>
</dbReference>
<dbReference type="FunFam" id="3.30.730.10:FF:000002">
    <property type="entry name" value="AP2-like ethylene-responsive transcription factor"/>
    <property type="match status" value="1"/>
</dbReference>
<evidence type="ECO:0000256" key="2">
    <source>
        <dbReference type="ARBA" id="ARBA00022737"/>
    </source>
</evidence>
<reference evidence="10 11" key="1">
    <citation type="journal article" date="2017" name="Mol. Plant">
        <title>The Genome of Medicinal Plant Macleaya cordata Provides New Insights into Benzylisoquinoline Alkaloids Metabolism.</title>
        <authorList>
            <person name="Liu X."/>
            <person name="Liu Y."/>
            <person name="Huang P."/>
            <person name="Ma Y."/>
            <person name="Qing Z."/>
            <person name="Tang Q."/>
            <person name="Cao H."/>
            <person name="Cheng P."/>
            <person name="Zheng Y."/>
            <person name="Yuan Z."/>
            <person name="Zhou Y."/>
            <person name="Liu J."/>
            <person name="Tang Z."/>
            <person name="Zhuo Y."/>
            <person name="Zhang Y."/>
            <person name="Yu L."/>
            <person name="Huang J."/>
            <person name="Yang P."/>
            <person name="Peng Q."/>
            <person name="Zhang J."/>
            <person name="Jiang W."/>
            <person name="Zhang Z."/>
            <person name="Lin K."/>
            <person name="Ro D.K."/>
            <person name="Chen X."/>
            <person name="Xiong X."/>
            <person name="Shang Y."/>
            <person name="Huang S."/>
            <person name="Zeng J."/>
        </authorList>
    </citation>
    <scope>NUCLEOTIDE SEQUENCE [LARGE SCALE GENOMIC DNA]</scope>
    <source>
        <strain evidence="11">cv. BLH2017</strain>
        <tissue evidence="10">Root</tissue>
    </source>
</reference>
<gene>
    <name evidence="10" type="ORF">BVC80_1769g12</name>
</gene>
<dbReference type="FunCoup" id="A0A200QTH7">
    <property type="interactions" value="372"/>
</dbReference>
<feature type="compositionally biased region" description="Pro residues" evidence="8">
    <location>
        <begin position="31"/>
        <end position="41"/>
    </location>
</feature>
<evidence type="ECO:0000313" key="11">
    <source>
        <dbReference type="Proteomes" id="UP000195402"/>
    </source>
</evidence>
<dbReference type="Pfam" id="PF00847">
    <property type="entry name" value="AP2"/>
    <property type="match status" value="1"/>
</dbReference>
<dbReference type="AlphaFoldDB" id="A0A200QTH7"/>
<dbReference type="OMA" id="LMESAGC"/>
<sequence length="400" mass="44975">MKSSPPSSTCSSSASTTDDHSVSLHNNQLPLSPPPPPPPPSKSAKPKIRRTRRTPNPEKRQFNNSPGRRSSIYRGVTRHRWTGRYEAHLWDKNSWNPIQNKKGRQGAYDDEEAAAHTYDLAAIKYWGRDTIVNFPATTYEKEIEEMRNVSKEEYLASLRRRSSGFSRGVSKYRGVARHHHNGRWEARIGRVFGNKYLYLGTFSTQEEAAAAYDVAAIEYRGMNAVTNFDISRYVKFPQLSPPQFQQSSSSYFIESQEMTPSHQIPTPELPQSIDQSTVIHPIEEDPWSLCMDSGFNPLPVPNISLEKSSELPDLFNDTGFEDNIEFLFEGILGNNKEGLRSNEEEDNGINLDGIFDNSIEFDGGDLLGGLGVDGEEQSLNNASTRNSSSVSYPFPIRICS</sequence>
<dbReference type="InParanoid" id="A0A200QTH7"/>
<keyword evidence="2" id="KW-0677">Repeat</keyword>
<dbReference type="InterPro" id="IPR016177">
    <property type="entry name" value="DNA-bd_dom_sf"/>
</dbReference>
<evidence type="ECO:0000256" key="1">
    <source>
        <dbReference type="ARBA" id="ARBA00004123"/>
    </source>
</evidence>
<dbReference type="SUPFAM" id="SSF54171">
    <property type="entry name" value="DNA-binding domain"/>
    <property type="match status" value="2"/>
</dbReference>
<accession>A0A200QTH7</accession>
<evidence type="ECO:0000256" key="5">
    <source>
        <dbReference type="ARBA" id="ARBA00023163"/>
    </source>
</evidence>
<feature type="compositionally biased region" description="Low complexity" evidence="8">
    <location>
        <begin position="1"/>
        <end position="16"/>
    </location>
</feature>
<comment type="caution">
    <text evidence="10">The sequence shown here is derived from an EMBL/GenBank/DDBJ whole genome shotgun (WGS) entry which is preliminary data.</text>
</comment>
<evidence type="ECO:0000256" key="3">
    <source>
        <dbReference type="ARBA" id="ARBA00023015"/>
    </source>
</evidence>
<proteinExistence type="inferred from homology"/>
<dbReference type="PROSITE" id="PS51032">
    <property type="entry name" value="AP2_ERF"/>
    <property type="match status" value="2"/>
</dbReference>
<evidence type="ECO:0000256" key="8">
    <source>
        <dbReference type="SAM" id="MobiDB-lite"/>
    </source>
</evidence>
<feature type="domain" description="AP2/ERF" evidence="9">
    <location>
        <begin position="72"/>
        <end position="135"/>
    </location>
</feature>
<dbReference type="GO" id="GO:0005634">
    <property type="term" value="C:nucleus"/>
    <property type="evidence" value="ECO:0007669"/>
    <property type="project" value="UniProtKB-SubCell"/>
</dbReference>
<evidence type="ECO:0000313" key="10">
    <source>
        <dbReference type="EMBL" id="OVA13761.1"/>
    </source>
</evidence>
<feature type="compositionally biased region" description="Basic residues" evidence="8">
    <location>
        <begin position="44"/>
        <end position="53"/>
    </location>
</feature>